<keyword evidence="5" id="KW-0564">Palmitate</keyword>
<dbReference type="PROSITE" id="PS51257">
    <property type="entry name" value="PROKAR_LIPOPROTEIN"/>
    <property type="match status" value="1"/>
</dbReference>
<keyword evidence="4" id="KW-0472">Membrane</keyword>
<dbReference type="GO" id="GO:0009636">
    <property type="term" value="P:response to toxic substance"/>
    <property type="evidence" value="ECO:0007669"/>
    <property type="project" value="InterPro"/>
</dbReference>
<evidence type="ECO:0000256" key="2">
    <source>
        <dbReference type="ARBA" id="ARBA00022475"/>
    </source>
</evidence>
<accession>A0A1H9Z6R9</accession>
<dbReference type="Pfam" id="PF08085">
    <property type="entry name" value="Entericidin"/>
    <property type="match status" value="1"/>
</dbReference>
<proteinExistence type="inferred from homology"/>
<comment type="similarity">
    <text evidence="1">Belongs to the EcnA/EcnB lipoprotein family.</text>
</comment>
<evidence type="ECO:0000313" key="7">
    <source>
        <dbReference type="EMBL" id="SES77177.1"/>
    </source>
</evidence>
<keyword evidence="8" id="KW-1185">Reference proteome</keyword>
<name>A0A1H9Z6R9_9PROT</name>
<dbReference type="OrthoDB" id="9181810at2"/>
<protein>
    <submittedName>
        <fullName evidence="7">Entericidin B</fullName>
    </submittedName>
</protein>
<gene>
    <name evidence="7" type="ORF">SAMN05216326_103112</name>
</gene>
<dbReference type="GO" id="GO:0016020">
    <property type="term" value="C:membrane"/>
    <property type="evidence" value="ECO:0007669"/>
    <property type="project" value="InterPro"/>
</dbReference>
<keyword evidence="2" id="KW-1003">Cell membrane</keyword>
<evidence type="ECO:0000256" key="4">
    <source>
        <dbReference type="ARBA" id="ARBA00023136"/>
    </source>
</evidence>
<dbReference type="EMBL" id="FOIA01000003">
    <property type="protein sequence ID" value="SES77177.1"/>
    <property type="molecule type" value="Genomic_DNA"/>
</dbReference>
<dbReference type="RefSeq" id="WP_090656078.1">
    <property type="nucleotide sequence ID" value="NZ_FOIA01000003.1"/>
</dbReference>
<keyword evidence="3" id="KW-0732">Signal</keyword>
<dbReference type="Proteomes" id="UP000199345">
    <property type="component" value="Unassembled WGS sequence"/>
</dbReference>
<evidence type="ECO:0000256" key="6">
    <source>
        <dbReference type="ARBA" id="ARBA00023288"/>
    </source>
</evidence>
<evidence type="ECO:0000256" key="1">
    <source>
        <dbReference type="ARBA" id="ARBA00010296"/>
    </source>
</evidence>
<dbReference type="AlphaFoldDB" id="A0A1H9Z6R9"/>
<evidence type="ECO:0000256" key="5">
    <source>
        <dbReference type="ARBA" id="ARBA00023139"/>
    </source>
</evidence>
<dbReference type="InterPro" id="IPR012556">
    <property type="entry name" value="Entericidin"/>
</dbReference>
<evidence type="ECO:0000256" key="3">
    <source>
        <dbReference type="ARBA" id="ARBA00022729"/>
    </source>
</evidence>
<sequence>MKLFTVIIAFIALFGLTACNTMAGLGKDIQSGGEALERTAQ</sequence>
<evidence type="ECO:0000313" key="8">
    <source>
        <dbReference type="Proteomes" id="UP000199345"/>
    </source>
</evidence>
<keyword evidence="6" id="KW-0449">Lipoprotein</keyword>
<reference evidence="8" key="1">
    <citation type="submission" date="2016-10" db="EMBL/GenBank/DDBJ databases">
        <authorList>
            <person name="Varghese N."/>
            <person name="Submissions S."/>
        </authorList>
    </citation>
    <scope>NUCLEOTIDE SEQUENCE [LARGE SCALE GENOMIC DNA]</scope>
    <source>
        <strain evidence="8">Nm71</strain>
    </source>
</reference>
<organism evidence="7 8">
    <name type="scientific">Nitrosomonas marina</name>
    <dbReference type="NCBI Taxonomy" id="917"/>
    <lineage>
        <taxon>Bacteria</taxon>
        <taxon>Pseudomonadati</taxon>
        <taxon>Pseudomonadota</taxon>
        <taxon>Betaproteobacteria</taxon>
        <taxon>Nitrosomonadales</taxon>
        <taxon>Nitrosomonadaceae</taxon>
        <taxon>Nitrosomonas</taxon>
    </lineage>
</organism>